<reference evidence="2 3" key="1">
    <citation type="submission" date="2016-12" db="EMBL/GenBank/DDBJ databases">
        <title>Complete genome sequence of Microbacterium aurum KACC 15219.</title>
        <authorList>
            <person name="Jung Y."/>
            <person name="Shin J.-H."/>
            <person name="Lee Y.-J."/>
            <person name="Yi H."/>
            <person name="Bahn Y.-S."/>
            <person name="Kim J.F."/>
            <person name="Lee D.-W."/>
        </authorList>
    </citation>
    <scope>NUCLEOTIDE SEQUENCE [LARGE SCALE GENOMIC DNA]</scope>
    <source>
        <strain evidence="2 3">KACC 15219</strain>
    </source>
</reference>
<dbReference type="Proteomes" id="UP000187185">
    <property type="component" value="Chromosome"/>
</dbReference>
<keyword evidence="3" id="KW-1185">Reference proteome</keyword>
<organism evidence="2 3">
    <name type="scientific">Microbacterium aurum</name>
    <dbReference type="NCBI Taxonomy" id="36805"/>
    <lineage>
        <taxon>Bacteria</taxon>
        <taxon>Bacillati</taxon>
        <taxon>Actinomycetota</taxon>
        <taxon>Actinomycetes</taxon>
        <taxon>Micrococcales</taxon>
        <taxon>Microbacteriaceae</taxon>
        <taxon>Microbacterium</taxon>
    </lineage>
</organism>
<accession>A0A1P8U6I7</accession>
<keyword evidence="1" id="KW-0732">Signal</keyword>
<feature type="chain" id="PRO_5012139691" description="Lipoprotein" evidence="1">
    <location>
        <begin position="22"/>
        <end position="193"/>
    </location>
</feature>
<gene>
    <name evidence="2" type="ORF">BOH66_05185</name>
</gene>
<protein>
    <recommendedName>
        <fullName evidence="4">Lipoprotein</fullName>
    </recommendedName>
</protein>
<evidence type="ECO:0000256" key="1">
    <source>
        <dbReference type="SAM" id="SignalP"/>
    </source>
</evidence>
<dbReference type="KEGG" id="maur:BOH66_05185"/>
<evidence type="ECO:0000313" key="2">
    <source>
        <dbReference type="EMBL" id="APZ33724.1"/>
    </source>
</evidence>
<dbReference type="AlphaFoldDB" id="A0A1P8U6I7"/>
<feature type="signal peptide" evidence="1">
    <location>
        <begin position="1"/>
        <end position="21"/>
    </location>
</feature>
<evidence type="ECO:0008006" key="4">
    <source>
        <dbReference type="Google" id="ProtNLM"/>
    </source>
</evidence>
<sequence length="193" mass="20914">MRRLVSVAVIVVVTMMGGGCASVTPSSPSIDVKQLAASTSQFQKEILTDGVVTPAEYESALLAHRQCVTEAGADAGQLYEIGNNELTFDYEVVADSDEAVNEINTLADECMNLYRRDVGAVWAQQQLLTPQEREDLRPKVIRCLQAAGFDVAADADFDEIIAAIYQDGGIEASQECFQKYPGFFAVPAKPLTQ</sequence>
<proteinExistence type="predicted"/>
<dbReference type="EMBL" id="CP018762">
    <property type="protein sequence ID" value="APZ33724.1"/>
    <property type="molecule type" value="Genomic_DNA"/>
</dbReference>
<dbReference type="PROSITE" id="PS51257">
    <property type="entry name" value="PROKAR_LIPOPROTEIN"/>
    <property type="match status" value="1"/>
</dbReference>
<name>A0A1P8U6I7_9MICO</name>
<evidence type="ECO:0000313" key="3">
    <source>
        <dbReference type="Proteomes" id="UP000187185"/>
    </source>
</evidence>